<sequence length="49" mass="5553">KSNKQTHFINALSSYVTKIVLRRTGLNPKEIADKTEKLITPRTMLPSVI</sequence>
<reference evidence="1" key="1">
    <citation type="submission" date="2018-05" db="EMBL/GenBank/DDBJ databases">
        <authorList>
            <person name="Lanie J.A."/>
            <person name="Ng W.-L."/>
            <person name="Kazmierczak K.M."/>
            <person name="Andrzejewski T.M."/>
            <person name="Davidsen T.M."/>
            <person name="Wayne K.J."/>
            <person name="Tettelin H."/>
            <person name="Glass J.I."/>
            <person name="Rusch D."/>
            <person name="Podicherti R."/>
            <person name="Tsui H.-C.T."/>
            <person name="Winkler M.E."/>
        </authorList>
    </citation>
    <scope>NUCLEOTIDE SEQUENCE</scope>
</reference>
<name>A0A382SI40_9ZZZZ</name>
<proteinExistence type="predicted"/>
<evidence type="ECO:0000313" key="1">
    <source>
        <dbReference type="EMBL" id="SVD09536.1"/>
    </source>
</evidence>
<organism evidence="1">
    <name type="scientific">marine metagenome</name>
    <dbReference type="NCBI Taxonomy" id="408172"/>
    <lineage>
        <taxon>unclassified sequences</taxon>
        <taxon>metagenomes</taxon>
        <taxon>ecological metagenomes</taxon>
    </lineage>
</organism>
<accession>A0A382SI40</accession>
<dbReference type="AlphaFoldDB" id="A0A382SI40"/>
<feature type="non-terminal residue" evidence="1">
    <location>
        <position position="1"/>
    </location>
</feature>
<gene>
    <name evidence="1" type="ORF">METZ01_LOCUS362390</name>
</gene>
<protein>
    <submittedName>
        <fullName evidence="1">Uncharacterized protein</fullName>
    </submittedName>
</protein>
<dbReference type="EMBL" id="UINC01129266">
    <property type="protein sequence ID" value="SVD09536.1"/>
    <property type="molecule type" value="Genomic_DNA"/>
</dbReference>